<organism evidence="1 2">
    <name type="scientific">Deinococcus xinjiangensis</name>
    <dbReference type="NCBI Taxonomy" id="457454"/>
    <lineage>
        <taxon>Bacteria</taxon>
        <taxon>Thermotogati</taxon>
        <taxon>Deinococcota</taxon>
        <taxon>Deinococci</taxon>
        <taxon>Deinococcales</taxon>
        <taxon>Deinococcaceae</taxon>
        <taxon>Deinococcus</taxon>
    </lineage>
</organism>
<accession>A0ABP9VHA8</accession>
<reference evidence="1 2" key="1">
    <citation type="submission" date="2024-02" db="EMBL/GenBank/DDBJ databases">
        <title>Deinococcus xinjiangensis NBRC 107630.</title>
        <authorList>
            <person name="Ichikawa N."/>
            <person name="Katano-Makiyama Y."/>
            <person name="Hidaka K."/>
        </authorList>
    </citation>
    <scope>NUCLEOTIDE SEQUENCE [LARGE SCALE GENOMIC DNA]</scope>
    <source>
        <strain evidence="1 2">NBRC 107630</strain>
    </source>
</reference>
<name>A0ABP9VHA8_9DEIO</name>
<protein>
    <submittedName>
        <fullName evidence="1">Uncharacterized protein</fullName>
    </submittedName>
</protein>
<sequence>MDSQVNRGKNPVPTQTPAERSAAIKLALENDLRDAPVMAKIALQKIADRHAERVAVGSAGRVGRQQGTVSELTVMADLKPGGAQHLRRILNLIGGNMDGASEVGTVHDMRFVIYDNDKKILFCTAYDGDWDTYIDDFATKIPEYMDLLFANVEGWPGIHDPSVKDFIASHQLTAEGWYVSSPNLSVVQTWELDKKNKALESFIDTYSQKFNKPAAEMTEQELHDSQAAVQQFLKQVGTTGSGVA</sequence>
<proteinExistence type="predicted"/>
<dbReference type="RefSeq" id="WP_353542686.1">
    <property type="nucleotide sequence ID" value="NZ_BAABRN010000028.1"/>
</dbReference>
<gene>
    <name evidence="1" type="ORF">Dxin01_02462</name>
</gene>
<keyword evidence="2" id="KW-1185">Reference proteome</keyword>
<comment type="caution">
    <text evidence="1">The sequence shown here is derived from an EMBL/GenBank/DDBJ whole genome shotgun (WGS) entry which is preliminary data.</text>
</comment>
<dbReference type="Proteomes" id="UP001458946">
    <property type="component" value="Unassembled WGS sequence"/>
</dbReference>
<evidence type="ECO:0000313" key="1">
    <source>
        <dbReference type="EMBL" id="GAA5502718.1"/>
    </source>
</evidence>
<dbReference type="EMBL" id="BAABRN010000028">
    <property type="protein sequence ID" value="GAA5502718.1"/>
    <property type="molecule type" value="Genomic_DNA"/>
</dbReference>
<evidence type="ECO:0000313" key="2">
    <source>
        <dbReference type="Proteomes" id="UP001458946"/>
    </source>
</evidence>